<feature type="compositionally biased region" description="Polar residues" evidence="1">
    <location>
        <begin position="330"/>
        <end position="353"/>
    </location>
</feature>
<comment type="caution">
    <text evidence="2">The sequence shown here is derived from an EMBL/GenBank/DDBJ whole genome shotgun (WGS) entry which is preliminary data.</text>
</comment>
<dbReference type="OrthoDB" id="444907at2759"/>
<feature type="compositionally biased region" description="Low complexity" evidence="1">
    <location>
        <begin position="260"/>
        <end position="269"/>
    </location>
</feature>
<dbReference type="AlphaFoldDB" id="A0A812HFE2"/>
<reference evidence="2" key="1">
    <citation type="submission" date="2021-02" db="EMBL/GenBank/DDBJ databases">
        <authorList>
            <person name="Dougan E. K."/>
            <person name="Rhodes N."/>
            <person name="Thang M."/>
            <person name="Chan C."/>
        </authorList>
    </citation>
    <scope>NUCLEOTIDE SEQUENCE</scope>
</reference>
<dbReference type="SUPFAM" id="SSF53474">
    <property type="entry name" value="alpha/beta-Hydrolases"/>
    <property type="match status" value="1"/>
</dbReference>
<protein>
    <recommendedName>
        <fullName evidence="4">Fungal lipase-like domain-containing protein</fullName>
    </recommendedName>
</protein>
<evidence type="ECO:0000313" key="2">
    <source>
        <dbReference type="EMBL" id="CAE6949399.1"/>
    </source>
</evidence>
<organism evidence="2 3">
    <name type="scientific">Symbiodinium natans</name>
    <dbReference type="NCBI Taxonomy" id="878477"/>
    <lineage>
        <taxon>Eukaryota</taxon>
        <taxon>Sar</taxon>
        <taxon>Alveolata</taxon>
        <taxon>Dinophyceae</taxon>
        <taxon>Suessiales</taxon>
        <taxon>Symbiodiniaceae</taxon>
        <taxon>Symbiodinium</taxon>
    </lineage>
</organism>
<sequence length="353" mass="38247">MEDEFTQLQAILAGLPMHAVPSSSSRSCGPEAWMQCGGKRRPGPCQEANEKSPSAAHRVEAMLAAVAADYPAHEEVLRRLSVEAASLDLVCFADHAAAQLFVAVRGTHRNMNLLTTPDDLRSNMHIILGCGPARAEPALSEYRALRRRFPHYDAFGCGHSLGGAVILHVAKAVEKEAEFAFRRVDVFNTATSPLPVATPAPLAATELHVHRVTGDWASWGLRFYDPGSGKVHTRNAKTSIPDPHSLRHFLPDKDAEADSEASTATSSTDRQALMDTMDAQAPVAPAAVRPMSWEAAFMNFASCVGMHRKRLLPLPQRQTASESELERQKQSSVDATLNIDQVGTETRSSQGPA</sequence>
<keyword evidence="3" id="KW-1185">Reference proteome</keyword>
<gene>
    <name evidence="2" type="ORF">SNAT2548_LOCUS1515</name>
</gene>
<feature type="region of interest" description="Disordered" evidence="1">
    <location>
        <begin position="315"/>
        <end position="353"/>
    </location>
</feature>
<dbReference type="Proteomes" id="UP000604046">
    <property type="component" value="Unassembled WGS sequence"/>
</dbReference>
<evidence type="ECO:0000256" key="1">
    <source>
        <dbReference type="SAM" id="MobiDB-lite"/>
    </source>
</evidence>
<dbReference type="InterPro" id="IPR029058">
    <property type="entry name" value="AB_hydrolase_fold"/>
</dbReference>
<evidence type="ECO:0008006" key="4">
    <source>
        <dbReference type="Google" id="ProtNLM"/>
    </source>
</evidence>
<dbReference type="Gene3D" id="3.40.50.1820">
    <property type="entry name" value="alpha/beta hydrolase"/>
    <property type="match status" value="1"/>
</dbReference>
<accession>A0A812HFE2</accession>
<evidence type="ECO:0000313" key="3">
    <source>
        <dbReference type="Proteomes" id="UP000604046"/>
    </source>
</evidence>
<proteinExistence type="predicted"/>
<feature type="region of interest" description="Disordered" evidence="1">
    <location>
        <begin position="232"/>
        <end position="270"/>
    </location>
</feature>
<name>A0A812HFE2_9DINO</name>
<dbReference type="EMBL" id="CAJNDS010000084">
    <property type="protein sequence ID" value="CAE6949399.1"/>
    <property type="molecule type" value="Genomic_DNA"/>
</dbReference>